<protein>
    <recommendedName>
        <fullName evidence="4">Guanylate kinase-like domain-containing protein</fullName>
    </recommendedName>
</protein>
<proteinExistence type="inferred from homology"/>
<dbReference type="PROSITE" id="PS50052">
    <property type="entry name" value="GUANYLATE_KINASE_2"/>
    <property type="match status" value="1"/>
</dbReference>
<evidence type="ECO:0000256" key="3">
    <source>
        <dbReference type="ARBA" id="ARBA00022777"/>
    </source>
</evidence>
<comment type="similarity">
    <text evidence="1">Belongs to the guanylate kinase family.</text>
</comment>
<dbReference type="GO" id="GO:0004385">
    <property type="term" value="F:GMP kinase activity"/>
    <property type="evidence" value="ECO:0007669"/>
    <property type="project" value="TreeGrafter"/>
</dbReference>
<keyword evidence="2" id="KW-0808">Transferase</keyword>
<feature type="non-terminal residue" evidence="5">
    <location>
        <position position="146"/>
    </location>
</feature>
<name>X1LUW8_9ZZZZ</name>
<dbReference type="Pfam" id="PF00625">
    <property type="entry name" value="Guanylate_kin"/>
    <property type="match status" value="1"/>
</dbReference>
<comment type="caution">
    <text evidence="5">The sequence shown here is derived from an EMBL/GenBank/DDBJ whole genome shotgun (WGS) entry which is preliminary data.</text>
</comment>
<dbReference type="InterPro" id="IPR027417">
    <property type="entry name" value="P-loop_NTPase"/>
</dbReference>
<dbReference type="PANTHER" id="PTHR23117:SF13">
    <property type="entry name" value="GUANYLATE KINASE"/>
    <property type="match status" value="1"/>
</dbReference>
<dbReference type="GO" id="GO:0005829">
    <property type="term" value="C:cytosol"/>
    <property type="evidence" value="ECO:0007669"/>
    <property type="project" value="TreeGrafter"/>
</dbReference>
<feature type="non-terminal residue" evidence="5">
    <location>
        <position position="1"/>
    </location>
</feature>
<dbReference type="EMBL" id="BARV01013464">
    <property type="protein sequence ID" value="GAI22883.1"/>
    <property type="molecule type" value="Genomic_DNA"/>
</dbReference>
<evidence type="ECO:0000256" key="1">
    <source>
        <dbReference type="ARBA" id="ARBA00005790"/>
    </source>
</evidence>
<organism evidence="5">
    <name type="scientific">marine sediment metagenome</name>
    <dbReference type="NCBI Taxonomy" id="412755"/>
    <lineage>
        <taxon>unclassified sequences</taxon>
        <taxon>metagenomes</taxon>
        <taxon>ecological metagenomes</taxon>
    </lineage>
</organism>
<dbReference type="InterPro" id="IPR008145">
    <property type="entry name" value="GK/Ca_channel_bsu"/>
</dbReference>
<gene>
    <name evidence="5" type="ORF">S06H3_24295</name>
</gene>
<feature type="domain" description="Guanylate kinase-like" evidence="4">
    <location>
        <begin position="46"/>
        <end position="146"/>
    </location>
</feature>
<dbReference type="PANTHER" id="PTHR23117">
    <property type="entry name" value="GUANYLATE KINASE-RELATED"/>
    <property type="match status" value="1"/>
</dbReference>
<evidence type="ECO:0000259" key="4">
    <source>
        <dbReference type="PROSITE" id="PS50052"/>
    </source>
</evidence>
<sequence length="146" mass="16750">ENYPDGYAIGDAKAFGGDAFNGMTAEQLTEYMRKEKIKLEDYTSPKKFIIYSGPSGVGKGTIWDQVIDRYPEIFQKVLLYNSRPPRRSKENLSLDEIDGVHYHFHSRKKIEEMRDKGELVTVPVREDLQGIKIDEITQAYAGNKIM</sequence>
<dbReference type="AlphaFoldDB" id="X1LUW8"/>
<dbReference type="Gene3D" id="3.40.50.300">
    <property type="entry name" value="P-loop containing nucleotide triphosphate hydrolases"/>
    <property type="match status" value="1"/>
</dbReference>
<keyword evidence="3" id="KW-0418">Kinase</keyword>
<evidence type="ECO:0000313" key="5">
    <source>
        <dbReference type="EMBL" id="GAI22883.1"/>
    </source>
</evidence>
<reference evidence="5" key="1">
    <citation type="journal article" date="2014" name="Front. Microbiol.">
        <title>High frequency of phylogenetically diverse reductive dehalogenase-homologous genes in deep subseafloor sedimentary metagenomes.</title>
        <authorList>
            <person name="Kawai M."/>
            <person name="Futagami T."/>
            <person name="Toyoda A."/>
            <person name="Takaki Y."/>
            <person name="Nishi S."/>
            <person name="Hori S."/>
            <person name="Arai W."/>
            <person name="Tsubouchi T."/>
            <person name="Morono Y."/>
            <person name="Uchiyama I."/>
            <person name="Ito T."/>
            <person name="Fujiyama A."/>
            <person name="Inagaki F."/>
            <person name="Takami H."/>
        </authorList>
    </citation>
    <scope>NUCLEOTIDE SEQUENCE</scope>
    <source>
        <strain evidence="5">Expedition CK06-06</strain>
    </source>
</reference>
<evidence type="ECO:0000256" key="2">
    <source>
        <dbReference type="ARBA" id="ARBA00022679"/>
    </source>
</evidence>
<dbReference type="InterPro" id="IPR008144">
    <property type="entry name" value="Guanylate_kin-like_dom"/>
</dbReference>
<dbReference type="SUPFAM" id="SSF52540">
    <property type="entry name" value="P-loop containing nucleoside triphosphate hydrolases"/>
    <property type="match status" value="1"/>
</dbReference>
<accession>X1LUW8</accession>